<dbReference type="AlphaFoldDB" id="A0A2B7XZH9"/>
<proteinExistence type="predicted"/>
<dbReference type="Proteomes" id="UP000224634">
    <property type="component" value="Unassembled WGS sequence"/>
</dbReference>
<protein>
    <submittedName>
        <fullName evidence="1">Uncharacterized protein</fullName>
    </submittedName>
</protein>
<sequence>MDLAAPLHNFKNLPLHSTTPSGAPNGPWLFIVDPHYHNHHRNRGKGVLHIINTGISFDFRLSYLIEAQKINLFMRKAQAEVIARAMLALFVDKFLIDDEEGEAFAPWNIAVRDRRLARELEERLLEIGLRGRTRIVMTNDEFAKFKVKTNWKEMKDPDMRKQREARARSLYFGTKLVIRTLKREEEG</sequence>
<organism evidence="1 2">
    <name type="scientific">Polytolypa hystricis (strain UAMH7299)</name>
    <dbReference type="NCBI Taxonomy" id="1447883"/>
    <lineage>
        <taxon>Eukaryota</taxon>
        <taxon>Fungi</taxon>
        <taxon>Dikarya</taxon>
        <taxon>Ascomycota</taxon>
        <taxon>Pezizomycotina</taxon>
        <taxon>Eurotiomycetes</taxon>
        <taxon>Eurotiomycetidae</taxon>
        <taxon>Onygenales</taxon>
        <taxon>Onygenales incertae sedis</taxon>
        <taxon>Polytolypa</taxon>
    </lineage>
</organism>
<name>A0A2B7XZH9_POLH7</name>
<gene>
    <name evidence="1" type="ORF">AJ80_05935</name>
</gene>
<evidence type="ECO:0000313" key="1">
    <source>
        <dbReference type="EMBL" id="PGH14345.1"/>
    </source>
</evidence>
<reference evidence="1 2" key="1">
    <citation type="submission" date="2017-10" db="EMBL/GenBank/DDBJ databases">
        <title>Comparative genomics in systemic dimorphic fungi from Ajellomycetaceae.</title>
        <authorList>
            <person name="Munoz J.F."/>
            <person name="Mcewen J.G."/>
            <person name="Clay O.K."/>
            <person name="Cuomo C.A."/>
        </authorList>
    </citation>
    <scope>NUCLEOTIDE SEQUENCE [LARGE SCALE GENOMIC DNA]</scope>
    <source>
        <strain evidence="1 2">UAMH7299</strain>
    </source>
</reference>
<accession>A0A2B7XZH9</accession>
<evidence type="ECO:0000313" key="2">
    <source>
        <dbReference type="Proteomes" id="UP000224634"/>
    </source>
</evidence>
<comment type="caution">
    <text evidence="1">The sequence shown here is derived from an EMBL/GenBank/DDBJ whole genome shotgun (WGS) entry which is preliminary data.</text>
</comment>
<dbReference type="EMBL" id="PDNA01000094">
    <property type="protein sequence ID" value="PGH14345.1"/>
    <property type="molecule type" value="Genomic_DNA"/>
</dbReference>
<keyword evidence="2" id="KW-1185">Reference proteome</keyword>